<dbReference type="FunFam" id="3.40.50.1820:FF:000037">
    <property type="entry name" value="Lysosomal thioesterase PPT2 homolog"/>
    <property type="match status" value="1"/>
</dbReference>
<proteinExistence type="inferred from homology"/>
<gene>
    <name evidence="12" type="ORF">CCAP1982_LOCUS5626</name>
</gene>
<evidence type="ECO:0000256" key="5">
    <source>
        <dbReference type="ARBA" id="ARBA00023157"/>
    </source>
</evidence>
<evidence type="ECO:0000256" key="10">
    <source>
        <dbReference type="ARBA" id="ARBA00093353"/>
    </source>
</evidence>
<comment type="function">
    <text evidence="10">Catalyzes the cleavage of thioester bonds from S-palmitoyl-CoA or S-palmitoyl-N-acetylcysteamine (unbranched structures) but does not have activity against palmitoylcysteine or palmitoylated proteins, branched structures or bulky head groups. Conversely, hydrolyzes both long and short chain fatty acyl-CoA substrate.</text>
</comment>
<dbReference type="EC" id="3.1.2.2" evidence="8"/>
<dbReference type="EMBL" id="CAJHJT010000012">
    <property type="protein sequence ID" value="CAD6996959.1"/>
    <property type="molecule type" value="Genomic_DNA"/>
</dbReference>
<dbReference type="OrthoDB" id="155976at2759"/>
<evidence type="ECO:0000256" key="7">
    <source>
        <dbReference type="ARBA" id="ARBA00023228"/>
    </source>
</evidence>
<comment type="subcellular location">
    <subcellularLocation>
        <location evidence="1">Lysosome</location>
    </subcellularLocation>
</comment>
<evidence type="ECO:0000256" key="1">
    <source>
        <dbReference type="ARBA" id="ARBA00004371"/>
    </source>
</evidence>
<dbReference type="GO" id="GO:0005764">
    <property type="term" value="C:lysosome"/>
    <property type="evidence" value="ECO:0007669"/>
    <property type="project" value="UniProtKB-SubCell"/>
</dbReference>
<evidence type="ECO:0000256" key="8">
    <source>
        <dbReference type="ARBA" id="ARBA00038848"/>
    </source>
</evidence>
<dbReference type="InterPro" id="IPR029058">
    <property type="entry name" value="AB_hydrolase_fold"/>
</dbReference>
<sequence>MSIKKLFIFCFLGLFYETVSFKPVILMHGILSGSEKMNIMVQEIEKAHPGTKIYNFDKFDGWYSLENIWRQVVEFRNFLDEIGSKHPEGINVVGYSQGGLIARAAIQTLPLHKVSTFVSLSSPQAGQFGANFLHLIFPDLAANTAYELFYSNVGQHISIANYWNDPVQQEYYYKYSKFLPFINNEIQTFNSSQYKNSILRLNRMILIGGPNDGVITPWESSHFGFFNKTLNVIPLHKRKIYTSDTIGLKSLLQNGKLVIIIKPFVHHLTWHTNRRVIQDVILPYLD</sequence>
<evidence type="ECO:0000256" key="3">
    <source>
        <dbReference type="ARBA" id="ARBA00022729"/>
    </source>
</evidence>
<dbReference type="InterPro" id="IPR002472">
    <property type="entry name" value="Palm_thioest"/>
</dbReference>
<keyword evidence="4" id="KW-0378">Hydrolase</keyword>
<dbReference type="AlphaFoldDB" id="A0A811UDH0"/>
<dbReference type="PANTHER" id="PTHR11247">
    <property type="entry name" value="PALMITOYL-PROTEIN THIOESTERASE/DOLICHYLDIPHOSPHATASE 1"/>
    <property type="match status" value="1"/>
</dbReference>
<organism evidence="12 13">
    <name type="scientific">Ceratitis capitata</name>
    <name type="common">Mediterranean fruit fly</name>
    <name type="synonym">Tephritis capitata</name>
    <dbReference type="NCBI Taxonomy" id="7213"/>
    <lineage>
        <taxon>Eukaryota</taxon>
        <taxon>Metazoa</taxon>
        <taxon>Ecdysozoa</taxon>
        <taxon>Arthropoda</taxon>
        <taxon>Hexapoda</taxon>
        <taxon>Insecta</taxon>
        <taxon>Pterygota</taxon>
        <taxon>Neoptera</taxon>
        <taxon>Endopterygota</taxon>
        <taxon>Diptera</taxon>
        <taxon>Brachycera</taxon>
        <taxon>Muscomorpha</taxon>
        <taxon>Tephritoidea</taxon>
        <taxon>Tephritidae</taxon>
        <taxon>Ceratitis</taxon>
        <taxon>Ceratitis</taxon>
    </lineage>
</organism>
<keyword evidence="13" id="KW-1185">Reference proteome</keyword>
<dbReference type="PRINTS" id="PR00414">
    <property type="entry name" value="PPTHIESTRASE"/>
</dbReference>
<keyword evidence="6" id="KW-0325">Glycoprotein</keyword>
<evidence type="ECO:0000256" key="4">
    <source>
        <dbReference type="ARBA" id="ARBA00022801"/>
    </source>
</evidence>
<evidence type="ECO:0000256" key="11">
    <source>
        <dbReference type="SAM" id="SignalP"/>
    </source>
</evidence>
<dbReference type="PANTHER" id="PTHR11247:SF27">
    <property type="entry name" value="LYSOSOMAL THIOESTERASE PPT2"/>
    <property type="match status" value="1"/>
</dbReference>
<name>A0A811UDH0_CERCA</name>
<evidence type="ECO:0000256" key="6">
    <source>
        <dbReference type="ARBA" id="ARBA00023180"/>
    </source>
</evidence>
<keyword evidence="7" id="KW-0458">Lysosome</keyword>
<dbReference type="KEGG" id="ccat:101460358"/>
<feature type="chain" id="PRO_5032743390" description="palmitoyl-CoA hydrolase" evidence="11">
    <location>
        <begin position="22"/>
        <end position="286"/>
    </location>
</feature>
<feature type="signal peptide" evidence="11">
    <location>
        <begin position="1"/>
        <end position="21"/>
    </location>
</feature>
<reference evidence="12" key="1">
    <citation type="submission" date="2020-11" db="EMBL/GenBank/DDBJ databases">
        <authorList>
            <person name="Whitehead M."/>
        </authorList>
    </citation>
    <scope>NUCLEOTIDE SEQUENCE</scope>
    <source>
        <strain evidence="12">EGII</strain>
    </source>
</reference>
<accession>A0A811UDH0</accession>
<dbReference type="Gene3D" id="3.40.50.1820">
    <property type="entry name" value="alpha/beta hydrolase"/>
    <property type="match status" value="1"/>
</dbReference>
<comment type="caution">
    <text evidence="12">The sequence shown here is derived from an EMBL/GenBank/DDBJ whole genome shotgun (WGS) entry which is preliminary data.</text>
</comment>
<comment type="similarity">
    <text evidence="2">Belongs to the palmitoyl-protein thioesterase family.</text>
</comment>
<evidence type="ECO:0000256" key="2">
    <source>
        <dbReference type="ARBA" id="ARBA00010758"/>
    </source>
</evidence>
<evidence type="ECO:0000256" key="9">
    <source>
        <dbReference type="ARBA" id="ARBA00093223"/>
    </source>
</evidence>
<keyword evidence="5" id="KW-1015">Disulfide bond</keyword>
<dbReference type="GO" id="GO:0098599">
    <property type="term" value="F:palmitoyl hydrolase activity"/>
    <property type="evidence" value="ECO:0007669"/>
    <property type="project" value="InterPro"/>
</dbReference>
<dbReference type="SUPFAM" id="SSF53474">
    <property type="entry name" value="alpha/beta-Hydrolases"/>
    <property type="match status" value="1"/>
</dbReference>
<comment type="catalytic activity">
    <reaction evidence="9">
        <text>S-hexadecanoyl-N-acetylcysteamine + H2O = N-acetylcysteamine + hexadecanoate + H(+)</text>
        <dbReference type="Rhea" id="RHEA:84099"/>
        <dbReference type="ChEBI" id="CHEBI:7896"/>
        <dbReference type="ChEBI" id="CHEBI:15377"/>
        <dbReference type="ChEBI" id="CHEBI:15378"/>
        <dbReference type="ChEBI" id="CHEBI:74410"/>
        <dbReference type="ChEBI" id="CHEBI:233601"/>
    </reaction>
</comment>
<evidence type="ECO:0000313" key="12">
    <source>
        <dbReference type="EMBL" id="CAD6996959.1"/>
    </source>
</evidence>
<dbReference type="GO" id="GO:0016790">
    <property type="term" value="F:thiolester hydrolase activity"/>
    <property type="evidence" value="ECO:0007669"/>
    <property type="project" value="TreeGrafter"/>
</dbReference>
<evidence type="ECO:0000313" key="13">
    <source>
        <dbReference type="Proteomes" id="UP000606786"/>
    </source>
</evidence>
<dbReference type="Proteomes" id="UP000606786">
    <property type="component" value="Unassembled WGS sequence"/>
</dbReference>
<keyword evidence="3 11" id="KW-0732">Signal</keyword>
<dbReference type="Pfam" id="PF02089">
    <property type="entry name" value="Palm_thioest"/>
    <property type="match status" value="1"/>
</dbReference>
<protein>
    <recommendedName>
        <fullName evidence="8">palmitoyl-CoA hydrolase</fullName>
        <ecNumber evidence="8">3.1.2.2</ecNumber>
    </recommendedName>
</protein>